<dbReference type="PaxDb" id="65489-OBART10G11430.1"/>
<keyword evidence="15 21" id="KW-0472">Membrane</keyword>
<evidence type="ECO:0000256" key="15">
    <source>
        <dbReference type="ARBA" id="ARBA00023136"/>
    </source>
</evidence>
<keyword evidence="9 22" id="KW-0732">Signal</keyword>
<evidence type="ECO:0000256" key="12">
    <source>
        <dbReference type="ARBA" id="ARBA00022777"/>
    </source>
</evidence>
<keyword evidence="12" id="KW-0418">Kinase</keyword>
<evidence type="ECO:0000259" key="23">
    <source>
        <dbReference type="PROSITE" id="PS50011"/>
    </source>
</evidence>
<evidence type="ECO:0000256" key="17">
    <source>
        <dbReference type="ARBA" id="ARBA00023180"/>
    </source>
</evidence>
<dbReference type="InterPro" id="IPR013320">
    <property type="entry name" value="ConA-like_dom_sf"/>
</dbReference>
<evidence type="ECO:0000256" key="11">
    <source>
        <dbReference type="ARBA" id="ARBA00022741"/>
    </source>
</evidence>
<evidence type="ECO:0000256" key="7">
    <source>
        <dbReference type="ARBA" id="ARBA00022679"/>
    </source>
</evidence>
<sequence>MIDDPSMHLKPHSIVSFLVLLLLFHVAAAGGDGDQFRYDGFAGAALDLDGMAVVEPDGKLMLTNVTSQMKGHAFHPAPLRFHHPPPANGTAAAARSFSTAFVFAIAADYVTVSGNGLAFFVAPSKNMSTASPSQFLGLFNSENNGNASNRVFAVELDTILNPEFRDINSNHVGVDVNGLVSVAAEPAGYYDDATGGAFKNLTLFSGAAMKVWVDYDGRAAVVNVTLAPVEVAKPRRPLISVAVDLSPVVNGTAYVGLSSSTGPFHTRHYEAALVLKLGLLCSHPVAAARPTMRQVVHFLDGDAPLPEPEPTYRSFTTLAMMQNADGFDSCAVSYPSTATSIDGASSVLSGGRERAFFAMVSLPCLVVLLLAAAVGGGGGGGVEFVYDGFGGAALALDGMATVTPGGLLLLTNDTDMNKGHAFHPDPVRFVGGGGGGGGGVVASFSTTFVFAIVSEFLDLSTSGFAFLVAPSRDLSAAMPQQYLGMFNASGNGDARNRIFAVEFDTVRNPEFADINNNHVGVDVNSLNSSAAATAGYYDDATAAFQNLSLISRQPMQVWVDYDAAAAEVTVAMAPARRPRPKKPLLSTAVNLSTVVADAAYVGFSSASSIVLCKHYVLSWSFRLGGGGAAPALDYAKLPKLPRIGPKPRSKALTVALPIVTTAIVLTAVAVGFLLLRQRLRYAELREDWEVEFGPHRFSFKDLYDATGGFKDKRLLGAGGFGRVYKGVLPRSRTEVAVKRVSHESRQGMREFIAEVVSIGRIRHRNLVQLLGYCRRKGELLLVYDYMPNGSLDKYLHGCDEKPILDWAQRIYIIKGVASGLLYMHEDWEQVVIHRDIKASNVLLDSEMNGRLGDFGLARLYDHGADPQTTHVVGTMGYLAPEMVRSGKATTRSDVFAFGAFLLEVTCGRRPIEEEEEVAGAGADDDDRFVLVDWVLGHWREGAITDAVDAKLGGEYDAAEAELVLRLGLTCLHPSPAARPSMRQVMQYLDGSAPLPELPPTYVTFNMLAAMDTHQNVFGAWSVRRSSAMSVATVSDIGLSGGR</sequence>
<dbReference type="PROSITE" id="PS00108">
    <property type="entry name" value="PROTEIN_KINASE_ST"/>
    <property type="match status" value="1"/>
</dbReference>
<evidence type="ECO:0000256" key="13">
    <source>
        <dbReference type="ARBA" id="ARBA00022840"/>
    </source>
</evidence>
<dbReference type="InterPro" id="IPR001220">
    <property type="entry name" value="Legume_lectin_dom"/>
</dbReference>
<feature type="binding site" evidence="20">
    <location>
        <position position="738"/>
    </location>
    <ligand>
        <name>ATP</name>
        <dbReference type="ChEBI" id="CHEBI:30616"/>
    </ligand>
</feature>
<evidence type="ECO:0000256" key="18">
    <source>
        <dbReference type="ARBA" id="ARBA00048659"/>
    </source>
</evidence>
<keyword evidence="13 20" id="KW-0067">ATP-binding</keyword>
<dbReference type="PROSITE" id="PS50011">
    <property type="entry name" value="PROTEIN_KINASE_DOM"/>
    <property type="match status" value="1"/>
</dbReference>
<comment type="similarity">
    <text evidence="3">In the C-terminal section; belongs to the protein kinase superfamily. Ser/Thr protein kinase family.</text>
</comment>
<evidence type="ECO:0000256" key="9">
    <source>
        <dbReference type="ARBA" id="ARBA00022729"/>
    </source>
</evidence>
<dbReference type="GO" id="GO:0005524">
    <property type="term" value="F:ATP binding"/>
    <property type="evidence" value="ECO:0007669"/>
    <property type="project" value="UniProtKB-UniRule"/>
</dbReference>
<feature type="domain" description="Protein kinase" evidence="23">
    <location>
        <begin position="709"/>
        <end position="997"/>
    </location>
</feature>
<evidence type="ECO:0000256" key="16">
    <source>
        <dbReference type="ARBA" id="ARBA00023170"/>
    </source>
</evidence>
<dbReference type="SMART" id="SM00220">
    <property type="entry name" value="S_TKc"/>
    <property type="match status" value="1"/>
</dbReference>
<dbReference type="FunFam" id="1.10.510.10:FF:000517">
    <property type="entry name" value="Putative receptor kinase Lecrk"/>
    <property type="match status" value="1"/>
</dbReference>
<dbReference type="PANTHER" id="PTHR27007">
    <property type="match status" value="1"/>
</dbReference>
<dbReference type="FunFam" id="2.60.120.200:FF:000112">
    <property type="entry name" value="L-type lectin-domain containing receptor kinase V.9"/>
    <property type="match status" value="1"/>
</dbReference>
<reference evidence="24" key="1">
    <citation type="journal article" date="2009" name="Rice">
        <title>De Novo Next Generation Sequencing of Plant Genomes.</title>
        <authorList>
            <person name="Rounsley S."/>
            <person name="Marri P.R."/>
            <person name="Yu Y."/>
            <person name="He R."/>
            <person name="Sisneros N."/>
            <person name="Goicoechea J.L."/>
            <person name="Lee S.J."/>
            <person name="Angelova A."/>
            <person name="Kudrna D."/>
            <person name="Luo M."/>
            <person name="Affourtit J."/>
            <person name="Desany B."/>
            <person name="Knight J."/>
            <person name="Niazi F."/>
            <person name="Egholm M."/>
            <person name="Wing R.A."/>
        </authorList>
    </citation>
    <scope>NUCLEOTIDE SEQUENCE [LARGE SCALE GENOMIC DNA]</scope>
    <source>
        <strain evidence="24">cv. IRGC 105608</strain>
    </source>
</reference>
<proteinExistence type="inferred from homology"/>
<dbReference type="InterPro" id="IPR008271">
    <property type="entry name" value="Ser/Thr_kinase_AS"/>
</dbReference>
<dbReference type="InterPro" id="IPR000719">
    <property type="entry name" value="Prot_kinase_dom"/>
</dbReference>
<evidence type="ECO:0000256" key="21">
    <source>
        <dbReference type="SAM" id="Phobius"/>
    </source>
</evidence>
<comment type="catalytic activity">
    <reaction evidence="19">
        <text>L-seryl-[protein] + ATP = O-phospho-L-seryl-[protein] + ADP + H(+)</text>
        <dbReference type="Rhea" id="RHEA:17989"/>
        <dbReference type="Rhea" id="RHEA-COMP:9863"/>
        <dbReference type="Rhea" id="RHEA-COMP:11604"/>
        <dbReference type="ChEBI" id="CHEBI:15378"/>
        <dbReference type="ChEBI" id="CHEBI:29999"/>
        <dbReference type="ChEBI" id="CHEBI:30616"/>
        <dbReference type="ChEBI" id="CHEBI:83421"/>
        <dbReference type="ChEBI" id="CHEBI:456216"/>
        <dbReference type="EC" id="2.7.11.1"/>
    </reaction>
    <physiologicalReaction direction="left-to-right" evidence="19">
        <dbReference type="Rhea" id="RHEA:17990"/>
    </physiologicalReaction>
</comment>
<evidence type="ECO:0000313" key="25">
    <source>
        <dbReference type="Proteomes" id="UP000026960"/>
    </source>
</evidence>
<evidence type="ECO:0000256" key="22">
    <source>
        <dbReference type="SAM" id="SignalP"/>
    </source>
</evidence>
<dbReference type="Gene3D" id="1.10.510.10">
    <property type="entry name" value="Transferase(Phosphotransferase) domain 1"/>
    <property type="match status" value="1"/>
</dbReference>
<dbReference type="CDD" id="cd06899">
    <property type="entry name" value="lectin_legume_LecRK_Arcelin_ConA"/>
    <property type="match status" value="2"/>
</dbReference>
<comment type="subcellular location">
    <subcellularLocation>
        <location evidence="1">Cell membrane</location>
        <topology evidence="1">Single-pass type I membrane protein</topology>
    </subcellularLocation>
</comment>
<dbReference type="GO" id="GO:0004674">
    <property type="term" value="F:protein serine/threonine kinase activity"/>
    <property type="evidence" value="ECO:0007669"/>
    <property type="project" value="UniProtKB-KW"/>
</dbReference>
<organism evidence="24">
    <name type="scientific">Oryza barthii</name>
    <dbReference type="NCBI Taxonomy" id="65489"/>
    <lineage>
        <taxon>Eukaryota</taxon>
        <taxon>Viridiplantae</taxon>
        <taxon>Streptophyta</taxon>
        <taxon>Embryophyta</taxon>
        <taxon>Tracheophyta</taxon>
        <taxon>Spermatophyta</taxon>
        <taxon>Magnoliopsida</taxon>
        <taxon>Liliopsida</taxon>
        <taxon>Poales</taxon>
        <taxon>Poaceae</taxon>
        <taxon>BOP clade</taxon>
        <taxon>Oryzoideae</taxon>
        <taxon>Oryzeae</taxon>
        <taxon>Oryzinae</taxon>
        <taxon>Oryza</taxon>
    </lineage>
</organism>
<dbReference type="InterPro" id="IPR017441">
    <property type="entry name" value="Protein_kinase_ATP_BS"/>
</dbReference>
<evidence type="ECO:0000256" key="1">
    <source>
        <dbReference type="ARBA" id="ARBA00004251"/>
    </source>
</evidence>
<evidence type="ECO:0000256" key="14">
    <source>
        <dbReference type="ARBA" id="ARBA00022989"/>
    </source>
</evidence>
<keyword evidence="8 21" id="KW-0812">Transmembrane</keyword>
<keyword evidence="6" id="KW-0723">Serine/threonine-protein kinase</keyword>
<dbReference type="Gramene" id="OBART10G11430.1">
    <property type="protein sequence ID" value="OBART10G11430.1"/>
    <property type="gene ID" value="OBART10G11430"/>
</dbReference>
<keyword evidence="14 21" id="KW-1133">Transmembrane helix</keyword>
<evidence type="ECO:0000256" key="20">
    <source>
        <dbReference type="PROSITE-ProRule" id="PRU10141"/>
    </source>
</evidence>
<dbReference type="SUPFAM" id="SSF56112">
    <property type="entry name" value="Protein kinase-like (PK-like)"/>
    <property type="match status" value="1"/>
</dbReference>
<reference evidence="24" key="2">
    <citation type="submission" date="2015-03" db="UniProtKB">
        <authorList>
            <consortium name="EnsemblPlants"/>
        </authorList>
    </citation>
    <scope>IDENTIFICATION</scope>
</reference>
<evidence type="ECO:0000256" key="2">
    <source>
        <dbReference type="ARBA" id="ARBA00008536"/>
    </source>
</evidence>
<keyword evidence="17" id="KW-0325">Glycoprotein</keyword>
<evidence type="ECO:0000256" key="4">
    <source>
        <dbReference type="ARBA" id="ARBA00012513"/>
    </source>
</evidence>
<comment type="catalytic activity">
    <reaction evidence="18">
        <text>L-threonyl-[protein] + ATP = O-phospho-L-threonyl-[protein] + ADP + H(+)</text>
        <dbReference type="Rhea" id="RHEA:46608"/>
        <dbReference type="Rhea" id="RHEA-COMP:11060"/>
        <dbReference type="Rhea" id="RHEA-COMP:11605"/>
        <dbReference type="ChEBI" id="CHEBI:15378"/>
        <dbReference type="ChEBI" id="CHEBI:30013"/>
        <dbReference type="ChEBI" id="CHEBI:30616"/>
        <dbReference type="ChEBI" id="CHEBI:61977"/>
        <dbReference type="ChEBI" id="CHEBI:456216"/>
        <dbReference type="EC" id="2.7.11.1"/>
    </reaction>
    <physiologicalReaction direction="left-to-right" evidence="18">
        <dbReference type="Rhea" id="RHEA:46609"/>
    </physiologicalReaction>
</comment>
<dbReference type="eggNOG" id="ENOG502QSJ4">
    <property type="taxonomic scope" value="Eukaryota"/>
</dbReference>
<feature type="transmembrane region" description="Helical" evidence="21">
    <location>
        <begin position="100"/>
        <end position="122"/>
    </location>
</feature>
<dbReference type="Pfam" id="PF00069">
    <property type="entry name" value="Pkinase"/>
    <property type="match status" value="1"/>
</dbReference>
<dbReference type="EnsemblPlants" id="OBART10G11430.1">
    <property type="protein sequence ID" value="OBART10G11430.1"/>
    <property type="gene ID" value="OBART10G11430"/>
</dbReference>
<dbReference type="HOGENOM" id="CLU_000288_62_0_1"/>
<dbReference type="Proteomes" id="UP000026960">
    <property type="component" value="Chromosome 10"/>
</dbReference>
<keyword evidence="11 20" id="KW-0547">Nucleotide-binding</keyword>
<dbReference type="Gene3D" id="3.30.200.20">
    <property type="entry name" value="Phosphorylase Kinase, domain 1"/>
    <property type="match status" value="1"/>
</dbReference>
<dbReference type="PROSITE" id="PS00107">
    <property type="entry name" value="PROTEIN_KINASE_ATP"/>
    <property type="match status" value="1"/>
</dbReference>
<keyword evidence="10" id="KW-0430">Lectin</keyword>
<keyword evidence="7" id="KW-0808">Transferase</keyword>
<dbReference type="InterPro" id="IPR011009">
    <property type="entry name" value="Kinase-like_dom_sf"/>
</dbReference>
<dbReference type="FunFam" id="3.30.200.20:FF:000112">
    <property type="entry name" value="Lectin-domain containing receptor kinase A4.3"/>
    <property type="match status" value="1"/>
</dbReference>
<feature type="transmembrane region" description="Helical" evidence="21">
    <location>
        <begin position="355"/>
        <end position="377"/>
    </location>
</feature>
<dbReference type="AlphaFoldDB" id="A0A0D3HE41"/>
<comment type="similarity">
    <text evidence="2">In the N-terminal section; belongs to the leguminous lectin family.</text>
</comment>
<dbReference type="GO" id="GO:0030246">
    <property type="term" value="F:carbohydrate binding"/>
    <property type="evidence" value="ECO:0007669"/>
    <property type="project" value="UniProtKB-KW"/>
</dbReference>
<keyword evidence="16" id="KW-0675">Receptor</keyword>
<evidence type="ECO:0000256" key="6">
    <source>
        <dbReference type="ARBA" id="ARBA00022527"/>
    </source>
</evidence>
<dbReference type="STRING" id="65489.A0A0D3HE41"/>
<protein>
    <recommendedName>
        <fullName evidence="4">non-specific serine/threonine protein kinase</fullName>
        <ecNumber evidence="4">2.7.11.1</ecNumber>
    </recommendedName>
</protein>
<evidence type="ECO:0000256" key="8">
    <source>
        <dbReference type="ARBA" id="ARBA00022692"/>
    </source>
</evidence>
<feature type="signal peptide" evidence="22">
    <location>
        <begin position="1"/>
        <end position="29"/>
    </location>
</feature>
<dbReference type="EC" id="2.7.11.1" evidence="4"/>
<dbReference type="InterPro" id="IPR050528">
    <property type="entry name" value="L-type_Lectin-RKs"/>
</dbReference>
<accession>A0A0D3HE41</accession>
<dbReference type="GO" id="GO:0005886">
    <property type="term" value="C:plasma membrane"/>
    <property type="evidence" value="ECO:0007669"/>
    <property type="project" value="UniProtKB-SubCell"/>
</dbReference>
<feature type="chain" id="PRO_5002263497" description="non-specific serine/threonine protein kinase" evidence="22">
    <location>
        <begin position="30"/>
        <end position="1042"/>
    </location>
</feature>
<feature type="transmembrane region" description="Helical" evidence="21">
    <location>
        <begin position="654"/>
        <end position="675"/>
    </location>
</feature>
<dbReference type="CDD" id="cd14066">
    <property type="entry name" value="STKc_IRAK"/>
    <property type="match status" value="1"/>
</dbReference>
<feature type="transmembrane region" description="Helical" evidence="21">
    <location>
        <begin position="389"/>
        <end position="410"/>
    </location>
</feature>
<evidence type="ECO:0000256" key="19">
    <source>
        <dbReference type="ARBA" id="ARBA00048977"/>
    </source>
</evidence>
<dbReference type="GO" id="GO:1901001">
    <property type="term" value="P:negative regulation of response to salt stress"/>
    <property type="evidence" value="ECO:0007669"/>
    <property type="project" value="UniProtKB-ARBA"/>
</dbReference>
<evidence type="ECO:0000256" key="3">
    <source>
        <dbReference type="ARBA" id="ARBA00010217"/>
    </source>
</evidence>
<evidence type="ECO:0000256" key="10">
    <source>
        <dbReference type="ARBA" id="ARBA00022734"/>
    </source>
</evidence>
<keyword evidence="5" id="KW-1003">Cell membrane</keyword>
<dbReference type="Pfam" id="PF00139">
    <property type="entry name" value="Lectin_legB"/>
    <property type="match status" value="2"/>
</dbReference>
<evidence type="ECO:0000313" key="24">
    <source>
        <dbReference type="EnsemblPlants" id="OBART10G11430.1"/>
    </source>
</evidence>
<evidence type="ECO:0000256" key="5">
    <source>
        <dbReference type="ARBA" id="ARBA00022475"/>
    </source>
</evidence>
<dbReference type="FunFam" id="2.60.120.200:FF:000051">
    <property type="entry name" value="L-type lectin-domain containing receptor kinase V.9"/>
    <property type="match status" value="1"/>
</dbReference>
<dbReference type="SUPFAM" id="SSF49899">
    <property type="entry name" value="Concanavalin A-like lectins/glucanases"/>
    <property type="match status" value="2"/>
</dbReference>
<keyword evidence="25" id="KW-1185">Reference proteome</keyword>
<dbReference type="Gene3D" id="2.60.120.200">
    <property type="match status" value="2"/>
</dbReference>
<name>A0A0D3HE41_9ORYZ</name>